<comment type="caution">
    <text evidence="2">The sequence shown here is derived from an EMBL/GenBank/DDBJ whole genome shotgun (WGS) entry which is preliminary data.</text>
</comment>
<accession>A0A9E3H963</accession>
<reference evidence="2" key="1">
    <citation type="submission" date="2021-05" db="EMBL/GenBank/DDBJ databases">
        <authorList>
            <person name="Pietrasiak N."/>
            <person name="Ward R."/>
            <person name="Stajich J.E."/>
            <person name="Kurbessoian T."/>
        </authorList>
    </citation>
    <scope>NUCLEOTIDE SEQUENCE</scope>
    <source>
        <strain evidence="2">HA4357-MV3</strain>
    </source>
</reference>
<dbReference type="Proteomes" id="UP000813215">
    <property type="component" value="Unassembled WGS sequence"/>
</dbReference>
<dbReference type="PANTHER" id="PTHR34543">
    <property type="entry name" value="PROTEIN ABA DEFICIENT 4, CHLOROPLASTIC"/>
    <property type="match status" value="1"/>
</dbReference>
<proteinExistence type="predicted"/>
<sequence length="159" mass="18083">MISNQLFNIANLYVLPFWLVMIFLPNWKITKRVMESYIPFVPLALAYIYLFVSSITPENAQALSNPQLADIAKFFADEKAAATGWIHFLAMDLFVGRYIYLQGQKTGVWTIHSLALCFFAGPMGLLSHILTYWVTKKFFPKSDNETTTVGENTISLTDN</sequence>
<feature type="transmembrane region" description="Helical" evidence="1">
    <location>
        <begin position="6"/>
        <end position="24"/>
    </location>
</feature>
<name>A0A9E3H963_9NOST</name>
<feature type="transmembrane region" description="Helical" evidence="1">
    <location>
        <begin position="82"/>
        <end position="101"/>
    </location>
</feature>
<dbReference type="PANTHER" id="PTHR34543:SF1">
    <property type="entry name" value="PROTEIN ABA DEFICIENT 4, CHLOROPLASTIC"/>
    <property type="match status" value="1"/>
</dbReference>
<dbReference type="EMBL" id="JAHHHW010000096">
    <property type="protein sequence ID" value="MBW4433007.1"/>
    <property type="molecule type" value="Genomic_DNA"/>
</dbReference>
<feature type="transmembrane region" description="Helical" evidence="1">
    <location>
        <begin position="36"/>
        <end position="56"/>
    </location>
</feature>
<reference evidence="2" key="2">
    <citation type="journal article" date="2022" name="Microbiol. Resour. Announc.">
        <title>Metagenome Sequencing to Explore Phylogenomics of Terrestrial Cyanobacteria.</title>
        <authorList>
            <person name="Ward R.D."/>
            <person name="Stajich J.E."/>
            <person name="Johansen J.R."/>
            <person name="Huntemann M."/>
            <person name="Clum A."/>
            <person name="Foster B."/>
            <person name="Foster B."/>
            <person name="Roux S."/>
            <person name="Palaniappan K."/>
            <person name="Varghese N."/>
            <person name="Mukherjee S."/>
            <person name="Reddy T.B.K."/>
            <person name="Daum C."/>
            <person name="Copeland A."/>
            <person name="Chen I.A."/>
            <person name="Ivanova N.N."/>
            <person name="Kyrpides N.C."/>
            <person name="Shapiro N."/>
            <person name="Eloe-Fadrosh E.A."/>
            <person name="Pietrasiak N."/>
        </authorList>
    </citation>
    <scope>NUCLEOTIDE SEQUENCE</scope>
    <source>
        <strain evidence="2">HA4357-MV3</strain>
    </source>
</reference>
<keyword evidence="1" id="KW-0472">Membrane</keyword>
<feature type="transmembrane region" description="Helical" evidence="1">
    <location>
        <begin position="113"/>
        <end position="134"/>
    </location>
</feature>
<evidence type="ECO:0000313" key="3">
    <source>
        <dbReference type="Proteomes" id="UP000813215"/>
    </source>
</evidence>
<evidence type="ECO:0000256" key="1">
    <source>
        <dbReference type="SAM" id="Phobius"/>
    </source>
</evidence>
<dbReference type="AlphaFoldDB" id="A0A9E3H963"/>
<keyword evidence="1" id="KW-0812">Transmembrane</keyword>
<dbReference type="Pfam" id="PF14108">
    <property type="entry name" value="ABA4-like"/>
    <property type="match status" value="1"/>
</dbReference>
<organism evidence="2 3">
    <name type="scientific">Pelatocladus maniniholoensis HA4357-MV3</name>
    <dbReference type="NCBI Taxonomy" id="1117104"/>
    <lineage>
        <taxon>Bacteria</taxon>
        <taxon>Bacillati</taxon>
        <taxon>Cyanobacteriota</taxon>
        <taxon>Cyanophyceae</taxon>
        <taxon>Nostocales</taxon>
        <taxon>Nostocaceae</taxon>
        <taxon>Pelatocladus</taxon>
    </lineage>
</organism>
<gene>
    <name evidence="2" type="ORF">KME28_15075</name>
</gene>
<protein>
    <submittedName>
        <fullName evidence="2">DUF4281 domain-containing protein</fullName>
    </submittedName>
</protein>
<keyword evidence="1" id="KW-1133">Transmembrane helix</keyword>
<dbReference type="InterPro" id="IPR025461">
    <property type="entry name" value="ABA4-like"/>
</dbReference>
<evidence type="ECO:0000313" key="2">
    <source>
        <dbReference type="EMBL" id="MBW4433007.1"/>
    </source>
</evidence>